<evidence type="ECO:0000313" key="5">
    <source>
        <dbReference type="EMBL" id="TGD73871.1"/>
    </source>
</evidence>
<evidence type="ECO:0000256" key="4">
    <source>
        <dbReference type="ARBA" id="ARBA00023160"/>
    </source>
</evidence>
<sequence length="194" mass="22506">MNYLAHFHLAWPDPGLLAGALEGDYRKGPLRGELPAPIERGVRLHRAIDAFTDSHTTVARLRCEFPAELRRYAGILIDMSFDYFLSRHWNRFSAETPEHFHRGVYANLERHAQQLSPDARRMARRMAEIDLLARYRDWETVPAGAQRVGERLRRGNPFSAAAPHLEPLREPMERAFLDFYPELLEFVSAARERL</sequence>
<dbReference type="OrthoDB" id="8442777at2"/>
<dbReference type="PIRSF" id="PIRSF011489">
    <property type="entry name" value="DUF479"/>
    <property type="match status" value="1"/>
</dbReference>
<keyword evidence="1" id="KW-0444">Lipid biosynthesis</keyword>
<dbReference type="EMBL" id="SRLE01000006">
    <property type="protein sequence ID" value="TGD73871.1"/>
    <property type="molecule type" value="Genomic_DNA"/>
</dbReference>
<evidence type="ECO:0000256" key="3">
    <source>
        <dbReference type="ARBA" id="ARBA00023098"/>
    </source>
</evidence>
<evidence type="ECO:0000256" key="2">
    <source>
        <dbReference type="ARBA" id="ARBA00022801"/>
    </source>
</evidence>
<name>A0A4Z0M2Y6_9GAMM</name>
<keyword evidence="3" id="KW-0443">Lipid metabolism</keyword>
<organism evidence="5 6">
    <name type="scientific">Mangrovimicrobium sediminis</name>
    <dbReference type="NCBI Taxonomy" id="2562682"/>
    <lineage>
        <taxon>Bacteria</taxon>
        <taxon>Pseudomonadati</taxon>
        <taxon>Pseudomonadota</taxon>
        <taxon>Gammaproteobacteria</taxon>
        <taxon>Cellvibrionales</taxon>
        <taxon>Halieaceae</taxon>
        <taxon>Mangrovimicrobium</taxon>
    </lineage>
</organism>
<dbReference type="RefSeq" id="WP_135442189.1">
    <property type="nucleotide sequence ID" value="NZ_SRLE01000006.1"/>
</dbReference>
<dbReference type="Pfam" id="PF04336">
    <property type="entry name" value="ACP_PD"/>
    <property type="match status" value="1"/>
</dbReference>
<dbReference type="PANTHER" id="PTHR38764">
    <property type="entry name" value="ACYL CARRIER PROTEIN PHOSPHODIESTERASE"/>
    <property type="match status" value="1"/>
</dbReference>
<keyword evidence="6" id="KW-1185">Reference proteome</keyword>
<dbReference type="GO" id="GO:0008770">
    <property type="term" value="F:[acyl-carrier-protein] phosphodiesterase activity"/>
    <property type="evidence" value="ECO:0007669"/>
    <property type="project" value="InterPro"/>
</dbReference>
<dbReference type="InterPro" id="IPR007431">
    <property type="entry name" value="ACP_PD"/>
</dbReference>
<evidence type="ECO:0000313" key="6">
    <source>
        <dbReference type="Proteomes" id="UP000298050"/>
    </source>
</evidence>
<comment type="caution">
    <text evidence="5">The sequence shown here is derived from an EMBL/GenBank/DDBJ whole genome shotgun (WGS) entry which is preliminary data.</text>
</comment>
<keyword evidence="2" id="KW-0378">Hydrolase</keyword>
<dbReference type="AlphaFoldDB" id="A0A4Z0M2Y6"/>
<dbReference type="PANTHER" id="PTHR38764:SF1">
    <property type="entry name" value="ACYL CARRIER PROTEIN PHOSPHODIESTERASE"/>
    <property type="match status" value="1"/>
</dbReference>
<protein>
    <submittedName>
        <fullName evidence="5">DUF479 domain-containing protein</fullName>
    </submittedName>
</protein>
<accession>A0A4Z0M2Y6</accession>
<dbReference type="GO" id="GO:0006633">
    <property type="term" value="P:fatty acid biosynthetic process"/>
    <property type="evidence" value="ECO:0007669"/>
    <property type="project" value="UniProtKB-KW"/>
</dbReference>
<proteinExistence type="predicted"/>
<dbReference type="Proteomes" id="UP000298050">
    <property type="component" value="Unassembled WGS sequence"/>
</dbReference>
<reference evidence="5 6" key="1">
    <citation type="submission" date="2019-04" db="EMBL/GenBank/DDBJ databases">
        <title>Taxonomy of novel Haliea sp. from mangrove soil of West Coast of India.</title>
        <authorList>
            <person name="Verma A."/>
            <person name="Kumar P."/>
            <person name="Krishnamurthi S."/>
        </authorList>
    </citation>
    <scope>NUCLEOTIDE SEQUENCE [LARGE SCALE GENOMIC DNA]</scope>
    <source>
        <strain evidence="5 6">SAOS-164</strain>
    </source>
</reference>
<keyword evidence="4" id="KW-0275">Fatty acid biosynthesis</keyword>
<evidence type="ECO:0000256" key="1">
    <source>
        <dbReference type="ARBA" id="ARBA00022516"/>
    </source>
</evidence>
<keyword evidence="4" id="KW-0276">Fatty acid metabolism</keyword>
<gene>
    <name evidence="5" type="ORF">E4634_06940</name>
</gene>